<feature type="transmembrane region" description="Helical" evidence="1">
    <location>
        <begin position="122"/>
        <end position="140"/>
    </location>
</feature>
<keyword evidence="1" id="KW-0812">Transmembrane</keyword>
<name>A0ABW7EWN9_9BURK</name>
<evidence type="ECO:0000256" key="1">
    <source>
        <dbReference type="SAM" id="Phobius"/>
    </source>
</evidence>
<keyword evidence="3" id="KW-1185">Reference proteome</keyword>
<protein>
    <recommendedName>
        <fullName evidence="4">DUF2306 domain-containing protein</fullName>
    </recommendedName>
</protein>
<feature type="transmembrane region" description="Helical" evidence="1">
    <location>
        <begin position="152"/>
        <end position="171"/>
    </location>
</feature>
<dbReference type="PROSITE" id="PS51257">
    <property type="entry name" value="PROKAR_LIPOPROTEIN"/>
    <property type="match status" value="1"/>
</dbReference>
<keyword evidence="1" id="KW-0472">Membrane</keyword>
<dbReference type="EMBL" id="JBIGHV010000001">
    <property type="protein sequence ID" value="MFG6428778.1"/>
    <property type="molecule type" value="Genomic_DNA"/>
</dbReference>
<evidence type="ECO:0000313" key="3">
    <source>
        <dbReference type="Proteomes" id="UP001606210"/>
    </source>
</evidence>
<feature type="transmembrane region" description="Helical" evidence="1">
    <location>
        <begin position="66"/>
        <end position="83"/>
    </location>
</feature>
<gene>
    <name evidence="2" type="ORF">ACG00Y_02580</name>
</gene>
<sequence>MSAREGVIATHVLLSCGATLAWLVALMARATPWRRHHVLIGRGLVVLVVTSSVLAVGLAADSGNRFGVLFALQPLLLALSGAAQFLRSRWVVHGLGVVSLLVALGVLHGFLRFLVARDLIDVLAFAWTALTLGVLAAADLRTGHRQPWRAHAHRMLAVGWFYVAELCIFVFDPQPSVIAWAGAALVPAGAAWWLHRRPVGLDLRHA</sequence>
<evidence type="ECO:0000313" key="2">
    <source>
        <dbReference type="EMBL" id="MFG6428778.1"/>
    </source>
</evidence>
<feature type="transmembrane region" description="Helical" evidence="1">
    <location>
        <begin position="177"/>
        <end position="194"/>
    </location>
</feature>
<evidence type="ECO:0008006" key="4">
    <source>
        <dbReference type="Google" id="ProtNLM"/>
    </source>
</evidence>
<comment type="caution">
    <text evidence="2">The sequence shown here is derived from an EMBL/GenBank/DDBJ whole genome shotgun (WGS) entry which is preliminary data.</text>
</comment>
<keyword evidence="1" id="KW-1133">Transmembrane helix</keyword>
<dbReference type="RefSeq" id="WP_394475708.1">
    <property type="nucleotide sequence ID" value="NZ_JBIGHV010000001.1"/>
</dbReference>
<organism evidence="2 3">
    <name type="scientific">Pelomonas parva</name>
    <dbReference type="NCBI Taxonomy" id="3299032"/>
    <lineage>
        <taxon>Bacteria</taxon>
        <taxon>Pseudomonadati</taxon>
        <taxon>Pseudomonadota</taxon>
        <taxon>Betaproteobacteria</taxon>
        <taxon>Burkholderiales</taxon>
        <taxon>Sphaerotilaceae</taxon>
        <taxon>Roseateles</taxon>
    </lineage>
</organism>
<accession>A0ABW7EWN9</accession>
<reference evidence="2 3" key="1">
    <citation type="submission" date="2024-08" db="EMBL/GenBank/DDBJ databases">
        <authorList>
            <person name="Lu H."/>
        </authorList>
    </citation>
    <scope>NUCLEOTIDE SEQUENCE [LARGE SCALE GENOMIC DNA]</scope>
    <source>
        <strain evidence="2 3">LYH14W</strain>
    </source>
</reference>
<proteinExistence type="predicted"/>
<dbReference type="Proteomes" id="UP001606210">
    <property type="component" value="Unassembled WGS sequence"/>
</dbReference>
<feature type="transmembrane region" description="Helical" evidence="1">
    <location>
        <begin position="90"/>
        <end position="110"/>
    </location>
</feature>
<feature type="transmembrane region" description="Helical" evidence="1">
    <location>
        <begin position="39"/>
        <end position="60"/>
    </location>
</feature>
<feature type="transmembrane region" description="Helical" evidence="1">
    <location>
        <begin position="6"/>
        <end position="27"/>
    </location>
</feature>